<dbReference type="InterPro" id="IPR029787">
    <property type="entry name" value="Nucleotide_cyclase"/>
</dbReference>
<protein>
    <recommendedName>
        <fullName evidence="7">Guanylate cyclase domain-containing protein</fullName>
    </recommendedName>
</protein>
<keyword evidence="3" id="KW-0547">Nucleotide-binding</keyword>
<name>A0A382L3K4_9ZZZZ</name>
<evidence type="ECO:0000313" key="8">
    <source>
        <dbReference type="EMBL" id="SVC29471.1"/>
    </source>
</evidence>
<dbReference type="Pfam" id="PF01590">
    <property type="entry name" value="GAF"/>
    <property type="match status" value="1"/>
</dbReference>
<dbReference type="InterPro" id="IPR003018">
    <property type="entry name" value="GAF"/>
</dbReference>
<dbReference type="SUPFAM" id="SSF55073">
    <property type="entry name" value="Nucleotide cyclase"/>
    <property type="match status" value="1"/>
</dbReference>
<reference evidence="8" key="1">
    <citation type="submission" date="2018-05" db="EMBL/GenBank/DDBJ databases">
        <authorList>
            <person name="Lanie J.A."/>
            <person name="Ng W.-L."/>
            <person name="Kazmierczak K.M."/>
            <person name="Andrzejewski T.M."/>
            <person name="Davidsen T.M."/>
            <person name="Wayne K.J."/>
            <person name="Tettelin H."/>
            <person name="Glass J.I."/>
            <person name="Rusch D."/>
            <person name="Podicherti R."/>
            <person name="Tsui H.-C.T."/>
            <person name="Winkler M.E."/>
        </authorList>
    </citation>
    <scope>NUCLEOTIDE SEQUENCE</scope>
</reference>
<dbReference type="Gene3D" id="3.30.450.40">
    <property type="match status" value="1"/>
</dbReference>
<dbReference type="GO" id="GO:0016020">
    <property type="term" value="C:membrane"/>
    <property type="evidence" value="ECO:0007669"/>
    <property type="project" value="UniProtKB-SubCell"/>
</dbReference>
<dbReference type="GO" id="GO:0000166">
    <property type="term" value="F:nucleotide binding"/>
    <property type="evidence" value="ECO:0007669"/>
    <property type="project" value="UniProtKB-KW"/>
</dbReference>
<keyword evidence="4" id="KW-1133">Transmembrane helix</keyword>
<dbReference type="EMBL" id="UINC01083606">
    <property type="protein sequence ID" value="SVC29471.1"/>
    <property type="molecule type" value="Genomic_DNA"/>
</dbReference>
<evidence type="ECO:0000256" key="3">
    <source>
        <dbReference type="ARBA" id="ARBA00022741"/>
    </source>
</evidence>
<dbReference type="SUPFAM" id="SSF55781">
    <property type="entry name" value="GAF domain-like"/>
    <property type="match status" value="1"/>
</dbReference>
<comment type="subcellular location">
    <subcellularLocation>
        <location evidence="1">Membrane</location>
    </subcellularLocation>
</comment>
<dbReference type="PANTHER" id="PTHR11920">
    <property type="entry name" value="GUANYLYL CYCLASE"/>
    <property type="match status" value="1"/>
</dbReference>
<gene>
    <name evidence="8" type="ORF">METZ01_LOCUS282325</name>
</gene>
<dbReference type="Pfam" id="PF00211">
    <property type="entry name" value="Guanylate_cyc"/>
    <property type="match status" value="1"/>
</dbReference>
<dbReference type="GO" id="GO:0009190">
    <property type="term" value="P:cyclic nucleotide biosynthetic process"/>
    <property type="evidence" value="ECO:0007669"/>
    <property type="project" value="InterPro"/>
</dbReference>
<keyword evidence="5" id="KW-0472">Membrane</keyword>
<evidence type="ECO:0000256" key="1">
    <source>
        <dbReference type="ARBA" id="ARBA00004370"/>
    </source>
</evidence>
<dbReference type="PANTHER" id="PTHR11920:SF335">
    <property type="entry name" value="GUANYLATE CYCLASE"/>
    <property type="match status" value="1"/>
</dbReference>
<evidence type="ECO:0000259" key="7">
    <source>
        <dbReference type="PROSITE" id="PS50125"/>
    </source>
</evidence>
<accession>A0A382L3K4</accession>
<sequence length="396" mass="43664">NMKKFFKDKINNILRDQGLKAGIVPVENPENEDHRLAEVQRLGVLDRDLSGERRYNSMIQLASYLTGCEHSMINILDADIQQCKASFGFNMLRKTMMEEMPREISICQFSLTNPSQPLVIENLMEDDRTKNFSNLPGAPNFNFYAGSPLISSRGFSIGTLCVLDPSPKSLAHKQVEGLRLLSDQVAGMLENEADSSGSKEGEDNQAEDQGKLEGQYYSAVSILFADFVGFTKMVETTEPGELLETLNTFFMGFDKIIAKHNVLKVKTIGDCYMCVGGIPGQQKTHAHEVCSAARDMLQFVEGTNIQHEVVGRPPWEVRIGIHSGPVIAGTSGDAFDIWGDAVNIAARIESSGETGKIHITEKTADYLEGAAKLTPRGEVSLKNKGGWSTFFLEDLT</sequence>
<dbReference type="InterPro" id="IPR001054">
    <property type="entry name" value="A/G_cyclase"/>
</dbReference>
<dbReference type="InterPro" id="IPR050401">
    <property type="entry name" value="Cyclic_nucleotide_synthase"/>
</dbReference>
<dbReference type="InterPro" id="IPR029016">
    <property type="entry name" value="GAF-like_dom_sf"/>
</dbReference>
<evidence type="ECO:0000256" key="4">
    <source>
        <dbReference type="ARBA" id="ARBA00022989"/>
    </source>
</evidence>
<feature type="non-terminal residue" evidence="8">
    <location>
        <position position="1"/>
    </location>
</feature>
<evidence type="ECO:0000256" key="2">
    <source>
        <dbReference type="ARBA" id="ARBA00022692"/>
    </source>
</evidence>
<dbReference type="GO" id="GO:0035556">
    <property type="term" value="P:intracellular signal transduction"/>
    <property type="evidence" value="ECO:0007669"/>
    <property type="project" value="InterPro"/>
</dbReference>
<organism evidence="8">
    <name type="scientific">marine metagenome</name>
    <dbReference type="NCBI Taxonomy" id="408172"/>
    <lineage>
        <taxon>unclassified sequences</taxon>
        <taxon>metagenomes</taxon>
        <taxon>ecological metagenomes</taxon>
    </lineage>
</organism>
<dbReference type="Gene3D" id="3.30.70.1230">
    <property type="entry name" value="Nucleotide cyclase"/>
    <property type="match status" value="1"/>
</dbReference>
<feature type="domain" description="Guanylate cyclase" evidence="7">
    <location>
        <begin position="221"/>
        <end position="349"/>
    </location>
</feature>
<evidence type="ECO:0000256" key="5">
    <source>
        <dbReference type="ARBA" id="ARBA00023136"/>
    </source>
</evidence>
<dbReference type="PROSITE" id="PS50125">
    <property type="entry name" value="GUANYLATE_CYCLASE_2"/>
    <property type="match status" value="1"/>
</dbReference>
<dbReference type="SMART" id="SM00044">
    <property type="entry name" value="CYCc"/>
    <property type="match status" value="1"/>
</dbReference>
<keyword evidence="2" id="KW-0812">Transmembrane</keyword>
<keyword evidence="6" id="KW-0456">Lyase</keyword>
<evidence type="ECO:0000256" key="6">
    <source>
        <dbReference type="ARBA" id="ARBA00023239"/>
    </source>
</evidence>
<dbReference type="GO" id="GO:0016829">
    <property type="term" value="F:lyase activity"/>
    <property type="evidence" value="ECO:0007669"/>
    <property type="project" value="UniProtKB-KW"/>
</dbReference>
<dbReference type="AlphaFoldDB" id="A0A382L3K4"/>
<proteinExistence type="predicted"/>
<dbReference type="CDD" id="cd07302">
    <property type="entry name" value="CHD"/>
    <property type="match status" value="1"/>
</dbReference>